<evidence type="ECO:0000313" key="3">
    <source>
        <dbReference type="Proteomes" id="UP000294887"/>
    </source>
</evidence>
<comment type="caution">
    <text evidence="2">The sequence shown here is derived from an EMBL/GenBank/DDBJ whole genome shotgun (WGS) entry which is preliminary data.</text>
</comment>
<name>A0A4R1ENM5_9GAMM</name>
<dbReference type="RefSeq" id="WP_131907352.1">
    <property type="nucleotide sequence ID" value="NZ_BAAAFU010000007.1"/>
</dbReference>
<protein>
    <submittedName>
        <fullName evidence="2">Uncharacterized protein</fullName>
    </submittedName>
</protein>
<feature type="chain" id="PRO_5020967993" evidence="1">
    <location>
        <begin position="25"/>
        <end position="170"/>
    </location>
</feature>
<evidence type="ECO:0000256" key="1">
    <source>
        <dbReference type="SAM" id="SignalP"/>
    </source>
</evidence>
<dbReference type="OrthoDB" id="9864194at2"/>
<gene>
    <name evidence="2" type="ORF">EV695_3593</name>
</gene>
<keyword evidence="1" id="KW-0732">Signal</keyword>
<feature type="signal peptide" evidence="1">
    <location>
        <begin position="1"/>
        <end position="24"/>
    </location>
</feature>
<organism evidence="2 3">
    <name type="scientific">Cocleimonas flava</name>
    <dbReference type="NCBI Taxonomy" id="634765"/>
    <lineage>
        <taxon>Bacteria</taxon>
        <taxon>Pseudomonadati</taxon>
        <taxon>Pseudomonadota</taxon>
        <taxon>Gammaproteobacteria</taxon>
        <taxon>Thiotrichales</taxon>
        <taxon>Thiotrichaceae</taxon>
        <taxon>Cocleimonas</taxon>
    </lineage>
</organism>
<sequence>MTIRNYILSMSTAFLCFYFSLAQATETKPDLSSSIKEDNPASALTLAKMLKHSDAKYGDTQVDTYYSFESPPFTLLDFPLKSCTFTLFEKALGHITCQFKGEENNKRLIALLTQSIGEDHQIKIADSMIKRWIGKNEFHYEINHTEYNQSYVFSITNDTYRKFNKAYNGN</sequence>
<evidence type="ECO:0000313" key="2">
    <source>
        <dbReference type="EMBL" id="TCJ82856.1"/>
    </source>
</evidence>
<proteinExistence type="predicted"/>
<accession>A0A4R1ENM5</accession>
<reference evidence="2 3" key="1">
    <citation type="submission" date="2019-03" db="EMBL/GenBank/DDBJ databases">
        <title>Genomic Encyclopedia of Type Strains, Phase IV (KMG-IV): sequencing the most valuable type-strain genomes for metagenomic binning, comparative biology and taxonomic classification.</title>
        <authorList>
            <person name="Goeker M."/>
        </authorList>
    </citation>
    <scope>NUCLEOTIDE SEQUENCE [LARGE SCALE GENOMIC DNA]</scope>
    <source>
        <strain evidence="2 3">DSM 24830</strain>
    </source>
</reference>
<dbReference type="EMBL" id="SMFQ01000005">
    <property type="protein sequence ID" value="TCJ82856.1"/>
    <property type="molecule type" value="Genomic_DNA"/>
</dbReference>
<dbReference type="Proteomes" id="UP000294887">
    <property type="component" value="Unassembled WGS sequence"/>
</dbReference>
<dbReference type="AlphaFoldDB" id="A0A4R1ENM5"/>
<keyword evidence="3" id="KW-1185">Reference proteome</keyword>